<dbReference type="GO" id="GO:0003676">
    <property type="term" value="F:nucleic acid binding"/>
    <property type="evidence" value="ECO:0007669"/>
    <property type="project" value="InterPro"/>
</dbReference>
<evidence type="ECO:0000313" key="4">
    <source>
        <dbReference type="EMBL" id="SPQ94693.1"/>
    </source>
</evidence>
<dbReference type="Pfam" id="PF01612">
    <property type="entry name" value="DNA_pol_A_exo1"/>
    <property type="match status" value="1"/>
</dbReference>
<accession>A0A0G4IN36</accession>
<evidence type="ECO:0000313" key="3">
    <source>
        <dbReference type="EMBL" id="CEO96636.1"/>
    </source>
</evidence>
<dbReference type="SMART" id="SM00474">
    <property type="entry name" value="35EXOc"/>
    <property type="match status" value="1"/>
</dbReference>
<dbReference type="InterPro" id="IPR052408">
    <property type="entry name" value="Exonuclease_MUT-7-like"/>
</dbReference>
<dbReference type="AlphaFoldDB" id="A0A0G4IN36"/>
<dbReference type="PANTHER" id="PTHR47765:SF2">
    <property type="entry name" value="EXONUCLEASE MUT-7 HOMOLOG"/>
    <property type="match status" value="1"/>
</dbReference>
<sequence length="684" mass="75895">MSSSARNVAPSVALRRHIQSITASSYDVWGLQCGQGQQSETQARIESSPSWICAGLRHGRVGEPDPLRLRSGWLACFSWRLWIAREGRPAIRGSAAMHRRVVHVRGDHADSRNGSRSQRDVLAPSSGGADTARRRHKRKRESRVPFDKEECIREFLAAQASGCAHATLHALSRLARPGGFDWVNTNLTEIGLRSEAPLEFAVGLAEACAARLADISASCAARLADTSGSQSSAAADERNRLAWMSRPVSALLVNVCDVHFDSLPVVRQDEIRRRIHPLSDFILPVPWSLLVNQLALAVPQGLLLQQARDMLQQSTRLIDALQFVSNLRLFPLMTFDELIRPMVDARQSKLALQAAQAYPPFLPATIRAIVHIHPTAAFRAVVENSLDVAAFADIEYAAKRPTLRWLAKEGKLHEFAIGVCGDNRRLQEYALTLLSQAGQMQAFREAYEAFQGGISSQSLRNLYYKYISSPHLFPEPAKAVPNPNEFLQMSVPILFEPEDDVFVSHFLSSDVVGIDVEFVPSFTSIEGRTNRAATLQLSTPSLCVIFDMCIPLSPRRATFLRELFRAEPVLKLGFSLKGDLQALMESHRETDVFSSVGPMIDLQSAVRSLAIDGLPETNHVSLSKLCELLLGKPLDKTEQLSNWARRPLRPEQMNYAGLDAHVLTDLYEVIRRQPLANVEVCLTV</sequence>
<dbReference type="OrthoDB" id="18193at2759"/>
<gene>
    <name evidence="3" type="ORF">PBRA_005245</name>
    <name evidence="4" type="ORF">PLBR_LOCUS1908</name>
</gene>
<reference evidence="3 5" key="1">
    <citation type="submission" date="2015-02" db="EMBL/GenBank/DDBJ databases">
        <authorList>
            <person name="Chooi Y.-H."/>
        </authorList>
    </citation>
    <scope>NUCLEOTIDE SEQUENCE [LARGE SCALE GENOMIC DNA]</scope>
    <source>
        <strain evidence="3">E3</strain>
    </source>
</reference>
<dbReference type="GO" id="GO:0006139">
    <property type="term" value="P:nucleobase-containing compound metabolic process"/>
    <property type="evidence" value="ECO:0007669"/>
    <property type="project" value="InterPro"/>
</dbReference>
<dbReference type="InterPro" id="IPR002562">
    <property type="entry name" value="3'-5'_exonuclease_dom"/>
</dbReference>
<dbReference type="Gene3D" id="3.30.420.10">
    <property type="entry name" value="Ribonuclease H-like superfamily/Ribonuclease H"/>
    <property type="match status" value="1"/>
</dbReference>
<dbReference type="PANTHER" id="PTHR47765">
    <property type="entry name" value="3'-5' EXONUCLEASE DOMAIN-CONTAINING PROTEIN"/>
    <property type="match status" value="1"/>
</dbReference>
<feature type="domain" description="3'-5' exonuclease" evidence="2">
    <location>
        <begin position="491"/>
        <end position="675"/>
    </location>
</feature>
<evidence type="ECO:0000259" key="2">
    <source>
        <dbReference type="SMART" id="SM00474"/>
    </source>
</evidence>
<feature type="region of interest" description="Disordered" evidence="1">
    <location>
        <begin position="105"/>
        <end position="143"/>
    </location>
</feature>
<evidence type="ECO:0000256" key="1">
    <source>
        <dbReference type="SAM" id="MobiDB-lite"/>
    </source>
</evidence>
<proteinExistence type="predicted"/>
<organism evidence="3 5">
    <name type="scientific">Plasmodiophora brassicae</name>
    <name type="common">Clubroot disease agent</name>
    <dbReference type="NCBI Taxonomy" id="37360"/>
    <lineage>
        <taxon>Eukaryota</taxon>
        <taxon>Sar</taxon>
        <taxon>Rhizaria</taxon>
        <taxon>Endomyxa</taxon>
        <taxon>Phytomyxea</taxon>
        <taxon>Plasmodiophorida</taxon>
        <taxon>Plasmodiophoridae</taxon>
        <taxon>Plasmodiophora</taxon>
    </lineage>
</organism>
<reference evidence="4 6" key="2">
    <citation type="submission" date="2018-03" db="EMBL/GenBank/DDBJ databases">
        <authorList>
            <person name="Fogelqvist J."/>
        </authorList>
    </citation>
    <scope>NUCLEOTIDE SEQUENCE [LARGE SCALE GENOMIC DNA]</scope>
</reference>
<dbReference type="InterPro" id="IPR036397">
    <property type="entry name" value="RNaseH_sf"/>
</dbReference>
<dbReference type="Proteomes" id="UP000290189">
    <property type="component" value="Unassembled WGS sequence"/>
</dbReference>
<dbReference type="InterPro" id="IPR012337">
    <property type="entry name" value="RNaseH-like_sf"/>
</dbReference>
<name>A0A0G4IN36_PLABS</name>
<keyword evidence="4" id="KW-0496">Mitochondrion</keyword>
<dbReference type="EMBL" id="CDSF01000068">
    <property type="protein sequence ID" value="CEO96636.1"/>
    <property type="molecule type" value="Genomic_DNA"/>
</dbReference>
<dbReference type="STRING" id="37360.A0A0G4IN36"/>
<dbReference type="SUPFAM" id="SSF53098">
    <property type="entry name" value="Ribonuclease H-like"/>
    <property type="match status" value="1"/>
</dbReference>
<dbReference type="GO" id="GO:0008408">
    <property type="term" value="F:3'-5' exonuclease activity"/>
    <property type="evidence" value="ECO:0007669"/>
    <property type="project" value="InterPro"/>
</dbReference>
<dbReference type="EMBL" id="OVEO01000003">
    <property type="protein sequence ID" value="SPQ94693.1"/>
    <property type="molecule type" value="Genomic_DNA"/>
</dbReference>
<dbReference type="Proteomes" id="UP000039324">
    <property type="component" value="Unassembled WGS sequence"/>
</dbReference>
<feature type="compositionally biased region" description="Basic and acidic residues" evidence="1">
    <location>
        <begin position="105"/>
        <end position="119"/>
    </location>
</feature>
<protein>
    <recommendedName>
        <fullName evidence="2">3'-5' exonuclease domain-containing protein</fullName>
    </recommendedName>
</protein>
<keyword evidence="5" id="KW-1185">Reference proteome</keyword>
<evidence type="ECO:0000313" key="5">
    <source>
        <dbReference type="Proteomes" id="UP000039324"/>
    </source>
</evidence>
<geneLocation type="mitochondrion" evidence="4"/>
<evidence type="ECO:0000313" key="6">
    <source>
        <dbReference type="Proteomes" id="UP000290189"/>
    </source>
</evidence>